<dbReference type="PANTHER" id="PTHR42886">
    <property type="entry name" value="RE40534P-RELATED"/>
    <property type="match status" value="1"/>
</dbReference>
<keyword evidence="2" id="KW-0378">Hydrolase</keyword>
<reference evidence="2 3" key="1">
    <citation type="journal article" date="2024" name="Int. J. Syst. Evol. Microbiol.">
        <title>Paenibacillus hexagrammi sp. nov., a novel bacterium isolated from the gut content of Hexagrammos agrammus.</title>
        <authorList>
            <person name="Jung H.K."/>
            <person name="Kim D.G."/>
            <person name="Zin H."/>
            <person name="Park J."/>
            <person name="Jung H."/>
            <person name="Kim Y.O."/>
            <person name="Kong H.J."/>
            <person name="Kim J.W."/>
            <person name="Kim Y.S."/>
        </authorList>
    </citation>
    <scope>NUCLEOTIDE SEQUENCE [LARGE SCALE GENOMIC DNA]</scope>
    <source>
        <strain evidence="2 3">YPD9-1</strain>
    </source>
</reference>
<dbReference type="PANTHER" id="PTHR42886:SF42">
    <property type="entry name" value="ALPHA_BETA-HYDROLASES SUPERFAMILY PROTEIN"/>
    <property type="match status" value="1"/>
</dbReference>
<dbReference type="Proteomes" id="UP001649230">
    <property type="component" value="Chromosome"/>
</dbReference>
<dbReference type="EMBL" id="CP090978">
    <property type="protein sequence ID" value="UJF34756.1"/>
    <property type="molecule type" value="Genomic_DNA"/>
</dbReference>
<feature type="domain" description="AB hydrolase-1" evidence="1">
    <location>
        <begin position="19"/>
        <end position="243"/>
    </location>
</feature>
<accession>A0ABY3SNT0</accession>
<dbReference type="InterPro" id="IPR000073">
    <property type="entry name" value="AB_hydrolase_1"/>
</dbReference>
<evidence type="ECO:0000313" key="2">
    <source>
        <dbReference type="EMBL" id="UJF34756.1"/>
    </source>
</evidence>
<dbReference type="SUPFAM" id="SSF53474">
    <property type="entry name" value="alpha/beta-Hydrolases"/>
    <property type="match status" value="1"/>
</dbReference>
<keyword evidence="3" id="KW-1185">Reference proteome</keyword>
<dbReference type="Pfam" id="PF12697">
    <property type="entry name" value="Abhydrolase_6"/>
    <property type="match status" value="1"/>
</dbReference>
<dbReference type="GO" id="GO:0016787">
    <property type="term" value="F:hydrolase activity"/>
    <property type="evidence" value="ECO:0007669"/>
    <property type="project" value="UniProtKB-KW"/>
</dbReference>
<evidence type="ECO:0000313" key="3">
    <source>
        <dbReference type="Proteomes" id="UP001649230"/>
    </source>
</evidence>
<protein>
    <submittedName>
        <fullName evidence="2">Alpha/beta hydrolase</fullName>
    </submittedName>
</protein>
<gene>
    <name evidence="2" type="ORF">L0M14_06235</name>
</gene>
<name>A0ABY3SNT0_9BACL</name>
<proteinExistence type="predicted"/>
<evidence type="ECO:0000259" key="1">
    <source>
        <dbReference type="Pfam" id="PF12697"/>
    </source>
</evidence>
<dbReference type="InterPro" id="IPR029058">
    <property type="entry name" value="AB_hydrolase_fold"/>
</dbReference>
<dbReference type="RefSeq" id="WP_235121329.1">
    <property type="nucleotide sequence ID" value="NZ_CP090978.1"/>
</dbReference>
<organism evidence="2 3">
    <name type="scientific">Paenibacillus hexagrammi</name>
    <dbReference type="NCBI Taxonomy" id="2908839"/>
    <lineage>
        <taxon>Bacteria</taxon>
        <taxon>Bacillati</taxon>
        <taxon>Bacillota</taxon>
        <taxon>Bacilli</taxon>
        <taxon>Bacillales</taxon>
        <taxon>Paenibacillaceae</taxon>
        <taxon>Paenibacillus</taxon>
    </lineage>
</organism>
<dbReference type="Gene3D" id="3.40.50.1820">
    <property type="entry name" value="alpha/beta hydrolase"/>
    <property type="match status" value="1"/>
</dbReference>
<dbReference type="PRINTS" id="PR00111">
    <property type="entry name" value="ABHYDROLASE"/>
</dbReference>
<sequence>MKLEILTYVPDGIASETPLLFVHGGSHGAWCWKEHFLPYFSSKGFPSYALSLRGHGESEGNEQIHSFSLNDYMNDVLEVMQLMNKKPVLIGHSLGGAIVQKIICSHPDKIQGAVLMASIPPNGMSRDIRRLLFTRFKELYQIRLFDKGRSPHMPSRAFLSPDLPDEKREEYLGLLKPESTKAQHESMRRFVPKSVSTKVPMLVMGSRQDWFFPEKTVHSIGKNYNTEPVIFNDISHDMMLDPKWRTVADQIVPFLQKLAP</sequence>